<evidence type="ECO:0000256" key="8">
    <source>
        <dbReference type="ARBA" id="ARBA00048743"/>
    </source>
</evidence>
<evidence type="ECO:0000256" key="1">
    <source>
        <dbReference type="ARBA" id="ARBA00009776"/>
    </source>
</evidence>
<dbReference type="GO" id="GO:0004798">
    <property type="term" value="F:dTMP kinase activity"/>
    <property type="evidence" value="ECO:0007669"/>
    <property type="project" value="UniProtKB-EC"/>
</dbReference>
<keyword evidence="6 10" id="KW-0418">Kinase</keyword>
<dbReference type="PANTHER" id="PTHR10344">
    <property type="entry name" value="THYMIDYLATE KINASE"/>
    <property type="match status" value="1"/>
</dbReference>
<evidence type="ECO:0000313" key="10">
    <source>
        <dbReference type="EMBL" id="VAW44415.1"/>
    </source>
</evidence>
<comment type="catalytic activity">
    <reaction evidence="8">
        <text>dTMP + ATP = dTDP + ADP</text>
        <dbReference type="Rhea" id="RHEA:13517"/>
        <dbReference type="ChEBI" id="CHEBI:30616"/>
        <dbReference type="ChEBI" id="CHEBI:58369"/>
        <dbReference type="ChEBI" id="CHEBI:63528"/>
        <dbReference type="ChEBI" id="CHEBI:456216"/>
        <dbReference type="EC" id="2.7.4.9"/>
    </reaction>
</comment>
<protein>
    <recommendedName>
        <fullName evidence="2">dTMP kinase</fullName>
        <ecNumber evidence="2">2.7.4.9</ecNumber>
    </recommendedName>
</protein>
<dbReference type="AlphaFoldDB" id="A0A3B0VLJ0"/>
<evidence type="ECO:0000259" key="9">
    <source>
        <dbReference type="Pfam" id="PF02223"/>
    </source>
</evidence>
<feature type="domain" description="Thymidylate kinase-like" evidence="9">
    <location>
        <begin position="8"/>
        <end position="202"/>
    </location>
</feature>
<dbReference type="EC" id="2.7.4.9" evidence="2"/>
<dbReference type="HAMAP" id="MF_00165">
    <property type="entry name" value="Thymidylate_kinase"/>
    <property type="match status" value="1"/>
</dbReference>
<dbReference type="GO" id="GO:0005524">
    <property type="term" value="F:ATP binding"/>
    <property type="evidence" value="ECO:0007669"/>
    <property type="project" value="UniProtKB-KW"/>
</dbReference>
<dbReference type="SUPFAM" id="SSF52540">
    <property type="entry name" value="P-loop containing nucleoside triphosphate hydrolases"/>
    <property type="match status" value="1"/>
</dbReference>
<dbReference type="GO" id="GO:0006233">
    <property type="term" value="P:dTDP biosynthetic process"/>
    <property type="evidence" value="ECO:0007669"/>
    <property type="project" value="InterPro"/>
</dbReference>
<reference evidence="10" key="1">
    <citation type="submission" date="2018-06" db="EMBL/GenBank/DDBJ databases">
        <authorList>
            <person name="Zhirakovskaya E."/>
        </authorList>
    </citation>
    <scope>NUCLEOTIDE SEQUENCE</scope>
</reference>
<keyword evidence="3 10" id="KW-0808">Transferase</keyword>
<dbReference type="FunFam" id="3.40.50.300:FF:000225">
    <property type="entry name" value="Thymidylate kinase"/>
    <property type="match status" value="1"/>
</dbReference>
<dbReference type="Gene3D" id="3.40.50.300">
    <property type="entry name" value="P-loop containing nucleotide triphosphate hydrolases"/>
    <property type="match status" value="1"/>
</dbReference>
<dbReference type="GO" id="GO:0005829">
    <property type="term" value="C:cytosol"/>
    <property type="evidence" value="ECO:0007669"/>
    <property type="project" value="TreeGrafter"/>
</dbReference>
<dbReference type="InterPro" id="IPR039430">
    <property type="entry name" value="Thymidylate_kin-like_dom"/>
</dbReference>
<keyword evidence="5" id="KW-0547">Nucleotide-binding</keyword>
<name>A0A3B0VLJ0_9ZZZZ</name>
<proteinExistence type="inferred from homology"/>
<dbReference type="GO" id="GO:0006235">
    <property type="term" value="P:dTTP biosynthetic process"/>
    <property type="evidence" value="ECO:0007669"/>
    <property type="project" value="TreeGrafter"/>
</dbReference>
<evidence type="ECO:0000256" key="6">
    <source>
        <dbReference type="ARBA" id="ARBA00022777"/>
    </source>
</evidence>
<dbReference type="EMBL" id="UOFB01000038">
    <property type="protein sequence ID" value="VAW44415.1"/>
    <property type="molecule type" value="Genomic_DNA"/>
</dbReference>
<keyword evidence="7" id="KW-0067">ATP-binding</keyword>
<keyword evidence="4" id="KW-0545">Nucleotide biosynthesis</keyword>
<dbReference type="Pfam" id="PF02223">
    <property type="entry name" value="Thymidylate_kin"/>
    <property type="match status" value="1"/>
</dbReference>
<sequence>MQGQFITLEGTEGGGKSTNLQWMESFLIEQGIDVVVTREPGGTEIGEAVRTILLNKDFGAMCDDTELLLMFAARAQHIQEKIKPALAKGKWVISDRFTDATYAYQGGARGVDKARIAQIEQWVQQGFQPNLTFIFDLPVEIGMARVLSRSQETGQVIDRFEQEKQVFFENVRAAYLERASQAPARYEVLDASQPINTVQQQIQTRLQGVLKGVLKRGSP</sequence>
<comment type="similarity">
    <text evidence="1">Belongs to the thymidylate kinase family.</text>
</comment>
<evidence type="ECO:0000256" key="2">
    <source>
        <dbReference type="ARBA" id="ARBA00012980"/>
    </source>
</evidence>
<dbReference type="InterPro" id="IPR018094">
    <property type="entry name" value="Thymidylate_kinase"/>
</dbReference>
<dbReference type="GO" id="GO:0006227">
    <property type="term" value="P:dUDP biosynthetic process"/>
    <property type="evidence" value="ECO:0007669"/>
    <property type="project" value="TreeGrafter"/>
</dbReference>
<evidence type="ECO:0000256" key="4">
    <source>
        <dbReference type="ARBA" id="ARBA00022727"/>
    </source>
</evidence>
<dbReference type="NCBIfam" id="TIGR00041">
    <property type="entry name" value="DTMP_kinase"/>
    <property type="match status" value="1"/>
</dbReference>
<dbReference type="PANTHER" id="PTHR10344:SF4">
    <property type="entry name" value="UMP-CMP KINASE 2, MITOCHONDRIAL"/>
    <property type="match status" value="1"/>
</dbReference>
<accession>A0A3B0VLJ0</accession>
<gene>
    <name evidence="10" type="ORF">MNBD_GAMMA04-1759</name>
</gene>
<dbReference type="CDD" id="cd01672">
    <property type="entry name" value="TMPK"/>
    <property type="match status" value="1"/>
</dbReference>
<evidence type="ECO:0000256" key="7">
    <source>
        <dbReference type="ARBA" id="ARBA00022840"/>
    </source>
</evidence>
<dbReference type="InterPro" id="IPR027417">
    <property type="entry name" value="P-loop_NTPase"/>
</dbReference>
<evidence type="ECO:0000256" key="5">
    <source>
        <dbReference type="ARBA" id="ARBA00022741"/>
    </source>
</evidence>
<evidence type="ECO:0000256" key="3">
    <source>
        <dbReference type="ARBA" id="ARBA00022679"/>
    </source>
</evidence>
<organism evidence="10">
    <name type="scientific">hydrothermal vent metagenome</name>
    <dbReference type="NCBI Taxonomy" id="652676"/>
    <lineage>
        <taxon>unclassified sequences</taxon>
        <taxon>metagenomes</taxon>
        <taxon>ecological metagenomes</taxon>
    </lineage>
</organism>